<reference evidence="1 2" key="1">
    <citation type="journal article" date="2018" name="Mol. Biol. Evol.">
        <title>Broad Genomic Sampling Reveals a Smut Pathogenic Ancestry of the Fungal Clade Ustilaginomycotina.</title>
        <authorList>
            <person name="Kijpornyongpan T."/>
            <person name="Mondo S.J."/>
            <person name="Barry K."/>
            <person name="Sandor L."/>
            <person name="Lee J."/>
            <person name="Lipzen A."/>
            <person name="Pangilinan J."/>
            <person name="LaButti K."/>
            <person name="Hainaut M."/>
            <person name="Henrissat B."/>
            <person name="Grigoriev I.V."/>
            <person name="Spatafora J.W."/>
            <person name="Aime M.C."/>
        </authorList>
    </citation>
    <scope>NUCLEOTIDE SEQUENCE [LARGE SCALE GENOMIC DNA]</scope>
    <source>
        <strain evidence="1 2">SA 807</strain>
    </source>
</reference>
<proteinExistence type="predicted"/>
<keyword evidence="2" id="KW-1185">Reference proteome</keyword>
<evidence type="ECO:0000313" key="1">
    <source>
        <dbReference type="EMBL" id="PWN49552.1"/>
    </source>
</evidence>
<name>A0ACD0NUS6_9BASI</name>
<dbReference type="EMBL" id="KZ820035">
    <property type="protein sequence ID" value="PWN49552.1"/>
    <property type="molecule type" value="Genomic_DNA"/>
</dbReference>
<gene>
    <name evidence="1" type="ORF">IE53DRAFT_138484</name>
</gene>
<protein>
    <submittedName>
        <fullName evidence="1">Uncharacterized protein</fullName>
    </submittedName>
</protein>
<evidence type="ECO:0000313" key="2">
    <source>
        <dbReference type="Proteomes" id="UP000245626"/>
    </source>
</evidence>
<sequence length="92" mass="11128">MNHGRRLETRRSQPRREEKRGNGERRIKKGGGESMNKKEKENSTIQANREQRHKRKHRLDCESRREWVRGRGRGRVGRRDGGRRWRALSPRM</sequence>
<accession>A0ACD0NUS6</accession>
<dbReference type="Proteomes" id="UP000245626">
    <property type="component" value="Unassembled WGS sequence"/>
</dbReference>
<organism evidence="1 2">
    <name type="scientific">Violaceomyces palustris</name>
    <dbReference type="NCBI Taxonomy" id="1673888"/>
    <lineage>
        <taxon>Eukaryota</taxon>
        <taxon>Fungi</taxon>
        <taxon>Dikarya</taxon>
        <taxon>Basidiomycota</taxon>
        <taxon>Ustilaginomycotina</taxon>
        <taxon>Ustilaginomycetes</taxon>
        <taxon>Violaceomycetales</taxon>
        <taxon>Violaceomycetaceae</taxon>
        <taxon>Violaceomyces</taxon>
    </lineage>
</organism>